<dbReference type="AlphaFoldDB" id="A0A0G0XL75"/>
<dbReference type="FunFam" id="3.30.565.10:FF:000006">
    <property type="entry name" value="Sensor histidine kinase WalK"/>
    <property type="match status" value="1"/>
</dbReference>
<feature type="transmembrane region" description="Helical" evidence="8">
    <location>
        <begin position="201"/>
        <end position="221"/>
    </location>
</feature>
<keyword evidence="3" id="KW-0597">Phosphoprotein</keyword>
<evidence type="ECO:0000256" key="5">
    <source>
        <dbReference type="ARBA" id="ARBA00022777"/>
    </source>
</evidence>
<dbReference type="GO" id="GO:0000155">
    <property type="term" value="F:phosphorelay sensor kinase activity"/>
    <property type="evidence" value="ECO:0007669"/>
    <property type="project" value="InterPro"/>
</dbReference>
<evidence type="ECO:0000313" key="10">
    <source>
        <dbReference type="EMBL" id="KKR97540.1"/>
    </source>
</evidence>
<evidence type="ECO:0000256" key="7">
    <source>
        <dbReference type="SAM" id="Coils"/>
    </source>
</evidence>
<dbReference type="Pfam" id="PF16927">
    <property type="entry name" value="HisKA_7TM"/>
    <property type="match status" value="1"/>
</dbReference>
<feature type="transmembrane region" description="Helical" evidence="8">
    <location>
        <begin position="233"/>
        <end position="251"/>
    </location>
</feature>
<protein>
    <recommendedName>
        <fullName evidence="2">histidine kinase</fullName>
        <ecNumber evidence="2">2.7.13.3</ecNumber>
    </recommendedName>
</protein>
<dbReference type="EC" id="2.7.13.3" evidence="2"/>
<dbReference type="SUPFAM" id="SSF55874">
    <property type="entry name" value="ATPase domain of HSP90 chaperone/DNA topoisomerase II/histidine kinase"/>
    <property type="match status" value="1"/>
</dbReference>
<keyword evidence="8" id="KW-1133">Transmembrane helix</keyword>
<feature type="coiled-coil region" evidence="7">
    <location>
        <begin position="281"/>
        <end position="308"/>
    </location>
</feature>
<comment type="catalytic activity">
    <reaction evidence="1">
        <text>ATP + protein L-histidine = ADP + protein N-phospho-L-histidine.</text>
        <dbReference type="EC" id="2.7.13.3"/>
    </reaction>
</comment>
<keyword evidence="8" id="KW-0812">Transmembrane</keyword>
<dbReference type="SMART" id="SM00387">
    <property type="entry name" value="HATPase_c"/>
    <property type="match status" value="1"/>
</dbReference>
<evidence type="ECO:0000256" key="8">
    <source>
        <dbReference type="SAM" id="Phobius"/>
    </source>
</evidence>
<proteinExistence type="predicted"/>
<keyword evidence="4" id="KW-0808">Transferase</keyword>
<dbReference type="InterPro" id="IPR036097">
    <property type="entry name" value="HisK_dim/P_sf"/>
</dbReference>
<feature type="domain" description="Histidine kinase" evidence="9">
    <location>
        <begin position="315"/>
        <end position="535"/>
    </location>
</feature>
<keyword evidence="6" id="KW-0902">Two-component regulatory system</keyword>
<evidence type="ECO:0000256" key="2">
    <source>
        <dbReference type="ARBA" id="ARBA00012438"/>
    </source>
</evidence>
<dbReference type="PRINTS" id="PR00344">
    <property type="entry name" value="BCTRLSENSOR"/>
</dbReference>
<dbReference type="Gene3D" id="3.30.565.10">
    <property type="entry name" value="Histidine kinase-like ATPase, C-terminal domain"/>
    <property type="match status" value="1"/>
</dbReference>
<dbReference type="InterPro" id="IPR036890">
    <property type="entry name" value="HATPase_C_sf"/>
</dbReference>
<feature type="transmembrane region" description="Helical" evidence="8">
    <location>
        <begin position="6"/>
        <end position="28"/>
    </location>
</feature>
<evidence type="ECO:0000256" key="4">
    <source>
        <dbReference type="ARBA" id="ARBA00022679"/>
    </source>
</evidence>
<dbReference type="Pfam" id="PF02518">
    <property type="entry name" value="HATPase_c"/>
    <property type="match status" value="1"/>
</dbReference>
<keyword evidence="7" id="KW-0175">Coiled coil</keyword>
<accession>A0A0G0XL75</accession>
<dbReference type="PANTHER" id="PTHR43711">
    <property type="entry name" value="TWO-COMPONENT HISTIDINE KINASE"/>
    <property type="match status" value="1"/>
</dbReference>
<dbReference type="STRING" id="1619048.UU49_C0028G0004"/>
<feature type="transmembrane region" description="Helical" evidence="8">
    <location>
        <begin position="257"/>
        <end position="275"/>
    </location>
</feature>
<dbReference type="Proteomes" id="UP000034108">
    <property type="component" value="Unassembled WGS sequence"/>
</dbReference>
<dbReference type="InterPro" id="IPR050736">
    <property type="entry name" value="Sensor_HK_Regulatory"/>
</dbReference>
<feature type="transmembrane region" description="Helical" evidence="8">
    <location>
        <begin position="173"/>
        <end position="195"/>
    </location>
</feature>
<dbReference type="InterPro" id="IPR003594">
    <property type="entry name" value="HATPase_dom"/>
</dbReference>
<evidence type="ECO:0000256" key="1">
    <source>
        <dbReference type="ARBA" id="ARBA00000085"/>
    </source>
</evidence>
<feature type="transmembrane region" description="Helical" evidence="8">
    <location>
        <begin position="103"/>
        <end position="122"/>
    </location>
</feature>
<dbReference type="PROSITE" id="PS50109">
    <property type="entry name" value="HIS_KIN"/>
    <property type="match status" value="1"/>
</dbReference>
<dbReference type="Pfam" id="PF00512">
    <property type="entry name" value="HisKA"/>
    <property type="match status" value="1"/>
</dbReference>
<evidence type="ECO:0000313" key="11">
    <source>
        <dbReference type="Proteomes" id="UP000034108"/>
    </source>
</evidence>
<dbReference type="InterPro" id="IPR031621">
    <property type="entry name" value="HisKA_7TM"/>
</dbReference>
<gene>
    <name evidence="10" type="ORF">UU49_C0028G0004</name>
</gene>
<dbReference type="InterPro" id="IPR003661">
    <property type="entry name" value="HisK_dim/P_dom"/>
</dbReference>
<dbReference type="PATRIC" id="fig|1619048.3.peg.672"/>
<dbReference type="InterPro" id="IPR004358">
    <property type="entry name" value="Sig_transdc_His_kin-like_C"/>
</dbReference>
<dbReference type="SMART" id="SM00388">
    <property type="entry name" value="HisKA"/>
    <property type="match status" value="1"/>
</dbReference>
<sequence length="537" mass="61020">MNSSFWFFPASALINAVTSTVLGFYLIFTGISNRVARYLLFFCVSVAAWSYCYFFWQISTDADSALFWARALMFGAIFSSISYLHLVLVFLKLDNLKFYKITLVIFYVFSLFWVIANLTPYFVAGITARSYFKFWPLPGPFYTPYLVAFFAHVVYASILLFKNYRQSRGSQKISSFLLLAGIVVAFIGGSTNYPLWYGIDIAPWGNVLVGVYVVLTVYAMLKYKLMDIKVVSAELFTGLLAIILLTDLFLSKNSTEIIFRALVVVAFGVFGIMLIRSVRHEVKRREEIQRLAEQLNDANARLQALDKLKSEFLSISAHQLRTPLTVIKGYVSMIQEGDYGKLNNPKIETVLDNVYKSNEHLIYLVNDFLDVSRIEGGRTSYTFVKTDLKKVAEELVMEITLPIKEKDLQFKVEIAKNLPQVTVDMEKIRNVMLNFLTNAVKYTPKGWLKMELFKKGRQIVYQVSDNGIGLTKFDLENVFQKFYRAEEAKKITATGVGLGLFVVKKFIEAHDGEVFVESPGPGQGATFGFKLPIKRVG</sequence>
<dbReference type="Gene3D" id="1.10.287.130">
    <property type="match status" value="1"/>
</dbReference>
<dbReference type="InterPro" id="IPR005467">
    <property type="entry name" value="His_kinase_dom"/>
</dbReference>
<dbReference type="EMBL" id="LCAV01000028">
    <property type="protein sequence ID" value="KKR97540.1"/>
    <property type="molecule type" value="Genomic_DNA"/>
</dbReference>
<dbReference type="CDD" id="cd00075">
    <property type="entry name" value="HATPase"/>
    <property type="match status" value="1"/>
</dbReference>
<organism evidence="10 11">
    <name type="scientific">Candidatus Magasanikbacteria bacterium GW2011_GWC2_41_17</name>
    <dbReference type="NCBI Taxonomy" id="1619048"/>
    <lineage>
        <taxon>Bacteria</taxon>
        <taxon>Candidatus Magasanikiibacteriota</taxon>
    </lineage>
</organism>
<dbReference type="PANTHER" id="PTHR43711:SF1">
    <property type="entry name" value="HISTIDINE KINASE 1"/>
    <property type="match status" value="1"/>
</dbReference>
<evidence type="ECO:0000256" key="6">
    <source>
        <dbReference type="ARBA" id="ARBA00023012"/>
    </source>
</evidence>
<feature type="transmembrane region" description="Helical" evidence="8">
    <location>
        <begin position="142"/>
        <end position="161"/>
    </location>
</feature>
<reference evidence="10 11" key="1">
    <citation type="journal article" date="2015" name="Nature">
        <title>rRNA introns, odd ribosomes, and small enigmatic genomes across a large radiation of phyla.</title>
        <authorList>
            <person name="Brown C.T."/>
            <person name="Hug L.A."/>
            <person name="Thomas B.C."/>
            <person name="Sharon I."/>
            <person name="Castelle C.J."/>
            <person name="Singh A."/>
            <person name="Wilkins M.J."/>
            <person name="Williams K.H."/>
            <person name="Banfield J.F."/>
        </authorList>
    </citation>
    <scope>NUCLEOTIDE SEQUENCE [LARGE SCALE GENOMIC DNA]</scope>
</reference>
<evidence type="ECO:0000259" key="9">
    <source>
        <dbReference type="PROSITE" id="PS50109"/>
    </source>
</evidence>
<dbReference type="SUPFAM" id="SSF47384">
    <property type="entry name" value="Homodimeric domain of signal transducing histidine kinase"/>
    <property type="match status" value="1"/>
</dbReference>
<feature type="transmembrane region" description="Helical" evidence="8">
    <location>
        <begin position="35"/>
        <end position="56"/>
    </location>
</feature>
<comment type="caution">
    <text evidence="10">The sequence shown here is derived from an EMBL/GenBank/DDBJ whole genome shotgun (WGS) entry which is preliminary data.</text>
</comment>
<name>A0A0G0XL75_9BACT</name>
<keyword evidence="5 10" id="KW-0418">Kinase</keyword>
<evidence type="ECO:0000256" key="3">
    <source>
        <dbReference type="ARBA" id="ARBA00022553"/>
    </source>
</evidence>
<keyword evidence="8" id="KW-0472">Membrane</keyword>
<dbReference type="CDD" id="cd00082">
    <property type="entry name" value="HisKA"/>
    <property type="match status" value="1"/>
</dbReference>
<feature type="transmembrane region" description="Helical" evidence="8">
    <location>
        <begin position="68"/>
        <end position="91"/>
    </location>
</feature>